<accession>A0A6G1ZLN8</accession>
<evidence type="ECO:0000256" key="1">
    <source>
        <dbReference type="SAM" id="SignalP"/>
    </source>
</evidence>
<feature type="chain" id="PRO_5026358411" description="NVEALA protein" evidence="1">
    <location>
        <begin position="25"/>
        <end position="76"/>
    </location>
</feature>
<comment type="caution">
    <text evidence="2">The sequence shown here is derived from an EMBL/GenBank/DDBJ whole genome shotgun (WGS) entry which is preliminary data.</text>
</comment>
<evidence type="ECO:0000313" key="2">
    <source>
        <dbReference type="EMBL" id="MRY14883.1"/>
    </source>
</evidence>
<dbReference type="RefSeq" id="WP_010799965.1">
    <property type="nucleotide sequence ID" value="NZ_CAJSYT010000004.1"/>
</dbReference>
<dbReference type="EMBL" id="WKLP01000085">
    <property type="protein sequence ID" value="MRY14883.1"/>
    <property type="molecule type" value="Genomic_DNA"/>
</dbReference>
<sequence length="76" mass="8171">MKKLFGIMALAAIAAAAGWNFSQSQNKMELSDLALANINALAEQECTPSVGGSCWWTDESYTKCCEGGWFGCKPCD</sequence>
<keyword evidence="1" id="KW-0732">Signal</keyword>
<feature type="signal peptide" evidence="1">
    <location>
        <begin position="1"/>
        <end position="24"/>
    </location>
</feature>
<gene>
    <name evidence="2" type="ORF">GKE01_26110</name>
</gene>
<dbReference type="InterPro" id="IPR025905">
    <property type="entry name" value="NVEALA"/>
</dbReference>
<dbReference type="Pfam" id="PF14055">
    <property type="entry name" value="NVEALA"/>
    <property type="match status" value="1"/>
</dbReference>
<evidence type="ECO:0008006" key="3">
    <source>
        <dbReference type="Google" id="ProtNLM"/>
    </source>
</evidence>
<reference evidence="2" key="1">
    <citation type="journal article" date="2019" name="Nat. Med.">
        <title>A library of human gut bacterial isolates paired with longitudinal multiomics data enables mechanistic microbiome research.</title>
        <authorList>
            <person name="Poyet M."/>
            <person name="Groussin M."/>
            <person name="Gibbons S.M."/>
            <person name="Avila-Pacheco J."/>
            <person name="Jiang X."/>
            <person name="Kearney S.M."/>
            <person name="Perrotta A.R."/>
            <person name="Berdy B."/>
            <person name="Zhao S."/>
            <person name="Lieberman T.D."/>
            <person name="Swanson P.K."/>
            <person name="Smith M."/>
            <person name="Roesemann S."/>
            <person name="Alexander J.E."/>
            <person name="Rich S.A."/>
            <person name="Livny J."/>
            <person name="Vlamakis H."/>
            <person name="Clish C."/>
            <person name="Bullock K."/>
            <person name="Deik A."/>
            <person name="Scott J."/>
            <person name="Pierce K.A."/>
            <person name="Xavier R.J."/>
            <person name="Alm E.J."/>
        </authorList>
    </citation>
    <scope>NUCLEOTIDE SEQUENCE</scope>
    <source>
        <strain evidence="2">BIOML-A4</strain>
    </source>
</reference>
<proteinExistence type="predicted"/>
<protein>
    <recommendedName>
        <fullName evidence="3">NVEALA protein</fullName>
    </recommendedName>
</protein>
<name>A0A6G1ZLN8_9BACT</name>
<organism evidence="2">
    <name type="scientific">Parabacteroides goldsteinii</name>
    <dbReference type="NCBI Taxonomy" id="328812"/>
    <lineage>
        <taxon>Bacteria</taxon>
        <taxon>Pseudomonadati</taxon>
        <taxon>Bacteroidota</taxon>
        <taxon>Bacteroidia</taxon>
        <taxon>Bacteroidales</taxon>
        <taxon>Tannerellaceae</taxon>
        <taxon>Parabacteroides</taxon>
    </lineage>
</organism>
<dbReference type="AlphaFoldDB" id="A0A6G1ZLN8"/>